<dbReference type="AlphaFoldDB" id="H0I0U5"/>
<dbReference type="Proteomes" id="UP000003250">
    <property type="component" value="Unassembled WGS sequence"/>
</dbReference>
<name>H0I0U5_9HYPH</name>
<dbReference type="SUPFAM" id="SSF54909">
    <property type="entry name" value="Dimeric alpha+beta barrel"/>
    <property type="match status" value="1"/>
</dbReference>
<sequence length="87" mass="9706">MAKGYWVAFADVSDPQGHKAYIAENAKAFRKHGARFLTRGGQGESPEGHPRSRVVVIEFPSYDAAIECYRSPEYEKASSTADRWVAK</sequence>
<reference evidence="2 3" key="1">
    <citation type="journal article" date="2012" name="J. Bacteriol.">
        <title>Draft Genome Sequence of Mesorhizobium alhagi CCNWXJ12-2T, a Novel Salt-Resistant Species Isolated from the Desert of Northwestern China.</title>
        <authorList>
            <person name="Zhou M."/>
            <person name="Chen W."/>
            <person name="Chen H."/>
            <person name="Wei G."/>
        </authorList>
    </citation>
    <scope>NUCLEOTIDE SEQUENCE [LARGE SCALE GENOMIC DNA]</scope>
    <source>
        <strain evidence="2 3">CCNWXJ12-2</strain>
    </source>
</reference>
<dbReference type="PANTHER" id="PTHR41521:SF4">
    <property type="entry name" value="BLR0684 PROTEIN"/>
    <property type="match status" value="1"/>
</dbReference>
<gene>
    <name evidence="2" type="ORF">MAXJ12_30412</name>
</gene>
<evidence type="ECO:0000313" key="2">
    <source>
        <dbReference type="EMBL" id="EHK53417.1"/>
    </source>
</evidence>
<dbReference type="InterPro" id="IPR011008">
    <property type="entry name" value="Dimeric_a/b-barrel"/>
</dbReference>
<dbReference type="Gene3D" id="3.30.70.100">
    <property type="match status" value="1"/>
</dbReference>
<dbReference type="Pfam" id="PF07045">
    <property type="entry name" value="DUF1330"/>
    <property type="match status" value="1"/>
</dbReference>
<keyword evidence="3" id="KW-1185">Reference proteome</keyword>
<dbReference type="EMBL" id="AHAM01000271">
    <property type="protein sequence ID" value="EHK53417.1"/>
    <property type="molecule type" value="Genomic_DNA"/>
</dbReference>
<evidence type="ECO:0000313" key="3">
    <source>
        <dbReference type="Proteomes" id="UP000003250"/>
    </source>
</evidence>
<evidence type="ECO:0000259" key="1">
    <source>
        <dbReference type="Pfam" id="PF07045"/>
    </source>
</evidence>
<proteinExistence type="predicted"/>
<organism evidence="2 3">
    <name type="scientific">Mesorhizobium alhagi CCNWXJ12-2</name>
    <dbReference type="NCBI Taxonomy" id="1107882"/>
    <lineage>
        <taxon>Bacteria</taxon>
        <taxon>Pseudomonadati</taxon>
        <taxon>Pseudomonadota</taxon>
        <taxon>Alphaproteobacteria</taxon>
        <taxon>Hyphomicrobiales</taxon>
        <taxon>Phyllobacteriaceae</taxon>
        <taxon>Allomesorhizobium</taxon>
    </lineage>
</organism>
<dbReference type="PANTHER" id="PTHR41521">
    <property type="match status" value="1"/>
</dbReference>
<protein>
    <recommendedName>
        <fullName evidence="1">DUF1330 domain-containing protein</fullName>
    </recommendedName>
</protein>
<feature type="domain" description="DUF1330" evidence="1">
    <location>
        <begin position="3"/>
        <end position="81"/>
    </location>
</feature>
<dbReference type="OrthoDB" id="9806380at2"/>
<accession>H0I0U5</accession>
<dbReference type="RefSeq" id="WP_008839652.1">
    <property type="nucleotide sequence ID" value="NZ_AHAM01000271.1"/>
</dbReference>
<dbReference type="InterPro" id="IPR010753">
    <property type="entry name" value="DUF1330"/>
</dbReference>